<proteinExistence type="predicted"/>
<name>A0A9X2FMF4_9RHOB</name>
<gene>
    <name evidence="1" type="ORF">NHG85_02175</name>
</gene>
<reference evidence="1" key="1">
    <citation type="submission" date="2022-06" db="EMBL/GenBank/DDBJ databases">
        <title>Limimaricola sediminis sp. nov., isolated from an intertidal sediment.</title>
        <authorList>
            <person name="Shao X."/>
        </authorList>
    </citation>
    <scope>NUCLEOTIDE SEQUENCE</scope>
    <source>
        <strain evidence="1">ASW11-118</strain>
    </source>
</reference>
<keyword evidence="2" id="KW-1185">Reference proteome</keyword>
<dbReference type="EMBL" id="JAMYXC010000029">
    <property type="protein sequence ID" value="MCP1167344.1"/>
    <property type="molecule type" value="Genomic_DNA"/>
</dbReference>
<dbReference type="AlphaFoldDB" id="A0A9X2FMF4"/>
<dbReference type="Proteomes" id="UP001139477">
    <property type="component" value="Unassembled WGS sequence"/>
</dbReference>
<comment type="caution">
    <text evidence="1">The sequence shown here is derived from an EMBL/GenBank/DDBJ whole genome shotgun (WGS) entry which is preliminary data.</text>
</comment>
<evidence type="ECO:0000313" key="2">
    <source>
        <dbReference type="Proteomes" id="UP001139477"/>
    </source>
</evidence>
<protein>
    <submittedName>
        <fullName evidence="1">Uncharacterized protein</fullName>
    </submittedName>
</protein>
<organism evidence="1 2">
    <name type="scientific">Limimaricola litoreus</name>
    <dbReference type="NCBI Taxonomy" id="2955316"/>
    <lineage>
        <taxon>Bacteria</taxon>
        <taxon>Pseudomonadati</taxon>
        <taxon>Pseudomonadota</taxon>
        <taxon>Alphaproteobacteria</taxon>
        <taxon>Rhodobacterales</taxon>
        <taxon>Paracoccaceae</taxon>
        <taxon>Limimaricola</taxon>
    </lineage>
</organism>
<accession>A0A9X2FMF4</accession>
<evidence type="ECO:0000313" key="1">
    <source>
        <dbReference type="EMBL" id="MCP1167344.1"/>
    </source>
</evidence>
<sequence>MGLDMGFVKRRAKTEIASLRKHHAFATSFFNFNPPPFEEPFTDFLVDEWMINGVAHQWGIDDEEVVRAEAALSKAVFESICGDCEDDHNISELRPVYRRIIERLCTAVGGSTLLLCYYSA</sequence>
<dbReference type="RefSeq" id="WP_253329392.1">
    <property type="nucleotide sequence ID" value="NZ_JAMYXC010000029.1"/>
</dbReference>